<dbReference type="AlphaFoldDB" id="A0A8I6R691"/>
<dbReference type="GO" id="GO:0005085">
    <property type="term" value="F:guanyl-nucleotide exchange factor activity"/>
    <property type="evidence" value="ECO:0007669"/>
    <property type="project" value="TreeGrafter"/>
</dbReference>
<evidence type="ECO:0000256" key="6">
    <source>
        <dbReference type="ARBA" id="ARBA00032692"/>
    </source>
</evidence>
<dbReference type="CTD" id="10542"/>
<dbReference type="PANTHER" id="PTHR13342:SF2">
    <property type="entry name" value="RAGULATOR COMPLEX PROTEIN LAMTOR5"/>
    <property type="match status" value="1"/>
</dbReference>
<dbReference type="GO" id="GO:0071230">
    <property type="term" value="P:cellular response to amino acid stimulus"/>
    <property type="evidence" value="ECO:0007669"/>
    <property type="project" value="TreeGrafter"/>
</dbReference>
<evidence type="ECO:0000256" key="4">
    <source>
        <dbReference type="ARBA" id="ARBA00022490"/>
    </source>
</evidence>
<dbReference type="GO" id="GO:0005764">
    <property type="term" value="C:lysosome"/>
    <property type="evidence" value="ECO:0007669"/>
    <property type="project" value="UniProtKB-SubCell"/>
</dbReference>
<dbReference type="EnsemblMetazoa" id="XM_014384144.2">
    <property type="protein sequence ID" value="XP_014239630.1"/>
    <property type="gene ID" value="LOC106661040"/>
</dbReference>
<dbReference type="Pfam" id="PF16672">
    <property type="entry name" value="LAMTOR5"/>
    <property type="match status" value="1"/>
</dbReference>
<evidence type="ECO:0000313" key="8">
    <source>
        <dbReference type="Proteomes" id="UP000494040"/>
    </source>
</evidence>
<dbReference type="GO" id="GO:0043066">
    <property type="term" value="P:negative regulation of apoptotic process"/>
    <property type="evidence" value="ECO:0007669"/>
    <property type="project" value="InterPro"/>
</dbReference>
<dbReference type="Gene3D" id="3.30.450.30">
    <property type="entry name" value="Dynein light chain 2a, cytoplasmic"/>
    <property type="match status" value="1"/>
</dbReference>
<organism evidence="7 8">
    <name type="scientific">Cimex lectularius</name>
    <name type="common">Bed bug</name>
    <name type="synonym">Acanthia lectularia</name>
    <dbReference type="NCBI Taxonomy" id="79782"/>
    <lineage>
        <taxon>Eukaryota</taxon>
        <taxon>Metazoa</taxon>
        <taxon>Ecdysozoa</taxon>
        <taxon>Arthropoda</taxon>
        <taxon>Hexapoda</taxon>
        <taxon>Insecta</taxon>
        <taxon>Pterygota</taxon>
        <taxon>Neoptera</taxon>
        <taxon>Paraneoptera</taxon>
        <taxon>Hemiptera</taxon>
        <taxon>Heteroptera</taxon>
        <taxon>Panheteroptera</taxon>
        <taxon>Cimicomorpha</taxon>
        <taxon>Cimicidae</taxon>
        <taxon>Cimex</taxon>
    </lineage>
</organism>
<dbReference type="InterPro" id="IPR024135">
    <property type="entry name" value="LAMTOR5"/>
</dbReference>
<comment type="subcellular location">
    <subcellularLocation>
        <location evidence="2">Cytoplasm</location>
    </subcellularLocation>
    <subcellularLocation>
        <location evidence="1">Lysosome</location>
    </subcellularLocation>
</comment>
<dbReference type="GeneID" id="106661040"/>
<dbReference type="KEGG" id="clec:106661040"/>
<sequence length="93" mass="9937">MEAGLVTAFNEIINNENVTGCVLTNPQGLCMLSSPNLKPEVSGLVSAISQHAAKLEDSDGPPIITLEGDNRMCLILTEGGYTTTIFKKTSHQF</sequence>
<keyword evidence="5" id="KW-0458">Lysosome</keyword>
<dbReference type="Proteomes" id="UP000494040">
    <property type="component" value="Unassembled WGS sequence"/>
</dbReference>
<evidence type="ECO:0000256" key="5">
    <source>
        <dbReference type="ARBA" id="ARBA00023228"/>
    </source>
</evidence>
<accession>A0A8I6R691</accession>
<keyword evidence="8" id="KW-1185">Reference proteome</keyword>
<dbReference type="PANTHER" id="PTHR13342">
    <property type="entry name" value="RAGULATOR COMPLEX PROTEIN LAMTOR5"/>
    <property type="match status" value="1"/>
</dbReference>
<comment type="similarity">
    <text evidence="3">Belongs to the LAMTOR5 family.</text>
</comment>
<reference evidence="7" key="1">
    <citation type="submission" date="2022-01" db="UniProtKB">
        <authorList>
            <consortium name="EnsemblMetazoa"/>
        </authorList>
    </citation>
    <scope>IDENTIFICATION</scope>
</reference>
<protein>
    <recommendedName>
        <fullName evidence="6">Late endosomal/lysosomal adaptor and MAPK and MTOR activator 5</fullName>
    </recommendedName>
</protein>
<dbReference type="OMA" id="GIIYKQT"/>
<evidence type="ECO:0000313" key="7">
    <source>
        <dbReference type="EnsemblMetazoa" id="XP_014239630.1"/>
    </source>
</evidence>
<dbReference type="GO" id="GO:1904263">
    <property type="term" value="P:positive regulation of TORC1 signaling"/>
    <property type="evidence" value="ECO:0007669"/>
    <property type="project" value="TreeGrafter"/>
</dbReference>
<dbReference type="OrthoDB" id="76862at2759"/>
<proteinExistence type="inferred from homology"/>
<dbReference type="RefSeq" id="XP_014239630.1">
    <property type="nucleotide sequence ID" value="XM_014384144.2"/>
</dbReference>
<keyword evidence="4" id="KW-0963">Cytoplasm</keyword>
<evidence type="ECO:0000256" key="1">
    <source>
        <dbReference type="ARBA" id="ARBA00004371"/>
    </source>
</evidence>
<name>A0A8I6R691_CIMLE</name>
<evidence type="ECO:0000256" key="3">
    <source>
        <dbReference type="ARBA" id="ARBA00007795"/>
    </source>
</evidence>
<evidence type="ECO:0000256" key="2">
    <source>
        <dbReference type="ARBA" id="ARBA00004496"/>
    </source>
</evidence>
<dbReference type="GO" id="GO:0071986">
    <property type="term" value="C:Ragulator complex"/>
    <property type="evidence" value="ECO:0007669"/>
    <property type="project" value="InterPro"/>
</dbReference>